<feature type="region of interest" description="Disordered" evidence="1">
    <location>
        <begin position="29"/>
        <end position="65"/>
    </location>
</feature>
<gene>
    <name evidence="2" type="ORF">OBRU01_14794</name>
</gene>
<proteinExistence type="predicted"/>
<reference evidence="2 3" key="1">
    <citation type="journal article" date="2015" name="Genome Biol. Evol.">
        <title>The genome of winter moth (Operophtera brumata) provides a genomic perspective on sexual dimorphism and phenology.</title>
        <authorList>
            <person name="Derks M.F."/>
            <person name="Smit S."/>
            <person name="Salis L."/>
            <person name="Schijlen E."/>
            <person name="Bossers A."/>
            <person name="Mateman C."/>
            <person name="Pijl A.S."/>
            <person name="de Ridder D."/>
            <person name="Groenen M.A."/>
            <person name="Visser M.E."/>
            <person name="Megens H.J."/>
        </authorList>
    </citation>
    <scope>NUCLEOTIDE SEQUENCE [LARGE SCALE GENOMIC DNA]</scope>
    <source>
        <strain evidence="2">WM2013NL</strain>
        <tissue evidence="2">Head and thorax</tissue>
    </source>
</reference>
<evidence type="ECO:0000313" key="2">
    <source>
        <dbReference type="EMBL" id="KOB69698.1"/>
    </source>
</evidence>
<name>A0A0L7L2I8_OPEBR</name>
<keyword evidence="3" id="KW-1185">Reference proteome</keyword>
<dbReference type="EMBL" id="JTDY01003343">
    <property type="protein sequence ID" value="KOB69698.1"/>
    <property type="molecule type" value="Genomic_DNA"/>
</dbReference>
<evidence type="ECO:0000313" key="3">
    <source>
        <dbReference type="Proteomes" id="UP000037510"/>
    </source>
</evidence>
<organism evidence="2 3">
    <name type="scientific">Operophtera brumata</name>
    <name type="common">Winter moth</name>
    <name type="synonym">Phalaena brumata</name>
    <dbReference type="NCBI Taxonomy" id="104452"/>
    <lineage>
        <taxon>Eukaryota</taxon>
        <taxon>Metazoa</taxon>
        <taxon>Ecdysozoa</taxon>
        <taxon>Arthropoda</taxon>
        <taxon>Hexapoda</taxon>
        <taxon>Insecta</taxon>
        <taxon>Pterygota</taxon>
        <taxon>Neoptera</taxon>
        <taxon>Endopterygota</taxon>
        <taxon>Lepidoptera</taxon>
        <taxon>Glossata</taxon>
        <taxon>Ditrysia</taxon>
        <taxon>Geometroidea</taxon>
        <taxon>Geometridae</taxon>
        <taxon>Larentiinae</taxon>
        <taxon>Operophtera</taxon>
    </lineage>
</organism>
<protein>
    <submittedName>
        <fullName evidence="2">Uncharacterized protein</fullName>
    </submittedName>
</protein>
<sequence>MDERSHRSPIRASSYAVWTYQHVHDKIKTSFTPDNKKPENVQEVKEGKVLGHETEERETNEENDRQSLIAEDYEDEAVRKNVWDDVDDELYIAEIVKRTNVRTKRDTSVVDSEVVNSVTTRLNNDMWEIDTDYTECDCLGPPPEFLLPPPPRPPFLHSDYYCGDDAIPDLETCDSEPVPAL</sequence>
<evidence type="ECO:0000256" key="1">
    <source>
        <dbReference type="SAM" id="MobiDB-lite"/>
    </source>
</evidence>
<dbReference type="AlphaFoldDB" id="A0A0L7L2I8"/>
<dbReference type="Proteomes" id="UP000037510">
    <property type="component" value="Unassembled WGS sequence"/>
</dbReference>
<comment type="caution">
    <text evidence="2">The sequence shown here is derived from an EMBL/GenBank/DDBJ whole genome shotgun (WGS) entry which is preliminary data.</text>
</comment>
<accession>A0A0L7L2I8</accession>